<dbReference type="InterPro" id="IPR036390">
    <property type="entry name" value="WH_DNA-bd_sf"/>
</dbReference>
<sequence>MNLQQLRIVRETVRRNYNLTEVAGALFTAQSGVSKHIKDLEDELGVELFVRRGKRLLGLTEPGKELLPFVERILLDTHNIKRLGEQFAQKDKGHLTVATTHTQARYALPPVVTRFKQAYPRVHLELHQGGPREIVAMLRDGQVDIGIATEALGDEEDLVSFPFYQWQHSLVVPEGHPLTREPRLSIEAVADYPIITYHEGYTGRARIDAAFSAAGLTPDIVMSALDADVIKAYVELGLGVGIIAAMAFHPQRDAGLVLLDGKGLFELNTTRIALRRGHYLRDYALRFIEYCAPELNEAKIKAALFPAVAE</sequence>
<dbReference type="AlphaFoldDB" id="A0A4S4AYU1"/>
<dbReference type="InterPro" id="IPR037423">
    <property type="entry name" value="CysB_PBP2"/>
</dbReference>
<dbReference type="InterPro" id="IPR036388">
    <property type="entry name" value="WH-like_DNA-bd_sf"/>
</dbReference>
<dbReference type="PROSITE" id="PS50931">
    <property type="entry name" value="HTH_LYSR"/>
    <property type="match status" value="1"/>
</dbReference>
<keyword evidence="7" id="KW-1185">Reference proteome</keyword>
<dbReference type="OrthoDB" id="5297026at2"/>
<protein>
    <submittedName>
        <fullName evidence="6">CysB family HTH-type transcriptional regulator</fullName>
    </submittedName>
</protein>
<name>A0A4S4AYU1_9RHOO</name>
<keyword evidence="3" id="KW-0238">DNA-binding</keyword>
<dbReference type="SUPFAM" id="SSF46785">
    <property type="entry name" value="Winged helix' DNA-binding domain"/>
    <property type="match status" value="1"/>
</dbReference>
<evidence type="ECO:0000256" key="1">
    <source>
        <dbReference type="ARBA" id="ARBA00009437"/>
    </source>
</evidence>
<dbReference type="Pfam" id="PF03466">
    <property type="entry name" value="LysR_substrate"/>
    <property type="match status" value="1"/>
</dbReference>
<dbReference type="SUPFAM" id="SSF53850">
    <property type="entry name" value="Periplasmic binding protein-like II"/>
    <property type="match status" value="1"/>
</dbReference>
<keyword evidence="2" id="KW-0805">Transcription regulation</keyword>
<dbReference type="GO" id="GO:0003700">
    <property type="term" value="F:DNA-binding transcription factor activity"/>
    <property type="evidence" value="ECO:0007669"/>
    <property type="project" value="InterPro"/>
</dbReference>
<feature type="domain" description="HTH lysR-type" evidence="5">
    <location>
        <begin position="1"/>
        <end position="59"/>
    </location>
</feature>
<evidence type="ECO:0000256" key="4">
    <source>
        <dbReference type="ARBA" id="ARBA00023163"/>
    </source>
</evidence>
<dbReference type="GO" id="GO:0000976">
    <property type="term" value="F:transcription cis-regulatory region binding"/>
    <property type="evidence" value="ECO:0007669"/>
    <property type="project" value="TreeGrafter"/>
</dbReference>
<evidence type="ECO:0000256" key="3">
    <source>
        <dbReference type="ARBA" id="ARBA00023125"/>
    </source>
</evidence>
<dbReference type="Gene3D" id="3.40.190.10">
    <property type="entry name" value="Periplasmic binding protein-like II"/>
    <property type="match status" value="2"/>
</dbReference>
<evidence type="ECO:0000313" key="7">
    <source>
        <dbReference type="Proteomes" id="UP000307956"/>
    </source>
</evidence>
<dbReference type="PANTHER" id="PTHR30126:SF6">
    <property type="entry name" value="HTH-TYPE TRANSCRIPTIONAL REGULATOR CYSB-RELATED"/>
    <property type="match status" value="1"/>
</dbReference>
<reference evidence="6 7" key="1">
    <citation type="submission" date="2019-04" db="EMBL/GenBank/DDBJ databases">
        <title>Azoarcus rhizosphaerae sp. nov. isolated from rhizosphere of Ficus religiosa.</title>
        <authorList>
            <person name="Lin S.-Y."/>
            <person name="Hameed A."/>
            <person name="Hsu Y.-H."/>
            <person name="Young C.-C."/>
        </authorList>
    </citation>
    <scope>NUCLEOTIDE SEQUENCE [LARGE SCALE GENOMIC DNA]</scope>
    <source>
        <strain evidence="6 7">CC-YHH848</strain>
    </source>
</reference>
<evidence type="ECO:0000259" key="5">
    <source>
        <dbReference type="PROSITE" id="PS50931"/>
    </source>
</evidence>
<dbReference type="InterPro" id="IPR000847">
    <property type="entry name" value="LysR_HTH_N"/>
</dbReference>
<organism evidence="6 7">
    <name type="scientific">Pseudothauera rhizosphaerae</name>
    <dbReference type="NCBI Taxonomy" id="2565932"/>
    <lineage>
        <taxon>Bacteria</taxon>
        <taxon>Pseudomonadati</taxon>
        <taxon>Pseudomonadota</taxon>
        <taxon>Betaproteobacteria</taxon>
        <taxon>Rhodocyclales</taxon>
        <taxon>Zoogloeaceae</taxon>
        <taxon>Pseudothauera</taxon>
    </lineage>
</organism>
<dbReference type="RefSeq" id="WP_136383211.1">
    <property type="nucleotide sequence ID" value="NZ_SSOD01000001.1"/>
</dbReference>
<proteinExistence type="inferred from homology"/>
<dbReference type="NCBIfam" id="NF009327">
    <property type="entry name" value="PRK12684.1"/>
    <property type="match status" value="1"/>
</dbReference>
<evidence type="ECO:0000256" key="2">
    <source>
        <dbReference type="ARBA" id="ARBA00023015"/>
    </source>
</evidence>
<keyword evidence="4" id="KW-0804">Transcription</keyword>
<dbReference type="Proteomes" id="UP000307956">
    <property type="component" value="Unassembled WGS sequence"/>
</dbReference>
<comment type="similarity">
    <text evidence="1">Belongs to the LysR transcriptional regulatory family.</text>
</comment>
<dbReference type="EMBL" id="SSOD01000001">
    <property type="protein sequence ID" value="THF65318.1"/>
    <property type="molecule type" value="Genomic_DNA"/>
</dbReference>
<dbReference type="CDD" id="cd08413">
    <property type="entry name" value="PBP2_CysB_like"/>
    <property type="match status" value="1"/>
</dbReference>
<dbReference type="InterPro" id="IPR005119">
    <property type="entry name" value="LysR_subst-bd"/>
</dbReference>
<accession>A0A4S4AYU1</accession>
<dbReference type="GO" id="GO:0019344">
    <property type="term" value="P:cysteine biosynthetic process"/>
    <property type="evidence" value="ECO:0007669"/>
    <property type="project" value="TreeGrafter"/>
</dbReference>
<gene>
    <name evidence="6" type="ORF">E6O51_01575</name>
</gene>
<comment type="caution">
    <text evidence="6">The sequence shown here is derived from an EMBL/GenBank/DDBJ whole genome shotgun (WGS) entry which is preliminary data.</text>
</comment>
<dbReference type="PANTHER" id="PTHR30126">
    <property type="entry name" value="HTH-TYPE TRANSCRIPTIONAL REGULATOR"/>
    <property type="match status" value="1"/>
</dbReference>
<dbReference type="PRINTS" id="PR00039">
    <property type="entry name" value="HTHLYSR"/>
</dbReference>
<evidence type="ECO:0000313" key="6">
    <source>
        <dbReference type="EMBL" id="THF65318.1"/>
    </source>
</evidence>
<dbReference type="Pfam" id="PF00126">
    <property type="entry name" value="HTH_1"/>
    <property type="match status" value="1"/>
</dbReference>
<dbReference type="Gene3D" id="1.10.10.10">
    <property type="entry name" value="Winged helix-like DNA-binding domain superfamily/Winged helix DNA-binding domain"/>
    <property type="match status" value="1"/>
</dbReference>